<protein>
    <recommendedName>
        <fullName evidence="2">NAD-dependent epimerase/dehydratase domain-containing protein</fullName>
    </recommendedName>
</protein>
<feature type="domain" description="NAD-dependent epimerase/dehydratase" evidence="2">
    <location>
        <begin position="5"/>
        <end position="259"/>
    </location>
</feature>
<dbReference type="AlphaFoldDB" id="A0A1F6BWL4"/>
<evidence type="ECO:0000256" key="1">
    <source>
        <dbReference type="ARBA" id="ARBA00007637"/>
    </source>
</evidence>
<gene>
    <name evidence="3" type="ORF">A3A21_01390</name>
</gene>
<organism evidence="3 4">
    <name type="scientific">Candidatus Jorgensenbacteria bacterium RIFCSPLOWO2_01_FULL_45_25b</name>
    <dbReference type="NCBI Taxonomy" id="1798471"/>
    <lineage>
        <taxon>Bacteria</taxon>
        <taxon>Candidatus Joergenseniibacteriota</taxon>
    </lineage>
</organism>
<dbReference type="Proteomes" id="UP000176996">
    <property type="component" value="Unassembled WGS sequence"/>
</dbReference>
<evidence type="ECO:0000313" key="3">
    <source>
        <dbReference type="EMBL" id="OGG40907.1"/>
    </source>
</evidence>
<dbReference type="EMBL" id="MFKK01000017">
    <property type="protein sequence ID" value="OGG40907.1"/>
    <property type="molecule type" value="Genomic_DNA"/>
</dbReference>
<dbReference type="PANTHER" id="PTHR43000">
    <property type="entry name" value="DTDP-D-GLUCOSE 4,6-DEHYDRATASE-RELATED"/>
    <property type="match status" value="1"/>
</dbReference>
<dbReference type="SUPFAM" id="SSF51735">
    <property type="entry name" value="NAD(P)-binding Rossmann-fold domains"/>
    <property type="match status" value="1"/>
</dbReference>
<reference evidence="3 4" key="1">
    <citation type="journal article" date="2016" name="Nat. Commun.">
        <title>Thousands of microbial genomes shed light on interconnected biogeochemical processes in an aquifer system.</title>
        <authorList>
            <person name="Anantharaman K."/>
            <person name="Brown C.T."/>
            <person name="Hug L.A."/>
            <person name="Sharon I."/>
            <person name="Castelle C.J."/>
            <person name="Probst A.J."/>
            <person name="Thomas B.C."/>
            <person name="Singh A."/>
            <person name="Wilkins M.J."/>
            <person name="Karaoz U."/>
            <person name="Brodie E.L."/>
            <person name="Williams K.H."/>
            <person name="Hubbard S.S."/>
            <person name="Banfield J.F."/>
        </authorList>
    </citation>
    <scope>NUCLEOTIDE SEQUENCE [LARGE SCALE GENOMIC DNA]</scope>
</reference>
<accession>A0A1F6BWL4</accession>
<sequence>MSKKILITGGAGFIGYHLTKHLLDSESNIELVLVDNLQRGRRDEDFQLLLNDRRVKFLALDLTLPDSYKELGGKYEHVYHLAAVNGTKAFYEMPHEVLRINTLSLAYMLEWFQKENKDGKFCFTASNEAYAGGLIAFNQLRIPTPEHVPLVIEDTYNPRWSYAATKLIGELFVINYAKMYNFRALLVRPHNFYGPRAGYGGHVIPDFCERIAEKTDLFPIYGGDDTRTFCYIEDAVRAMKMLMDSKETDKQSIETVNIGGTEEIVIKDLAEKMFQVIGWRPQSLDIKNGPPGSVKRRLADITKLKKLTGWTEKVSLDEGLKITYEWYRFHPASKT</sequence>
<name>A0A1F6BWL4_9BACT</name>
<dbReference type="InterPro" id="IPR001509">
    <property type="entry name" value="Epimerase_deHydtase"/>
</dbReference>
<comment type="caution">
    <text evidence="3">The sequence shown here is derived from an EMBL/GenBank/DDBJ whole genome shotgun (WGS) entry which is preliminary data.</text>
</comment>
<evidence type="ECO:0000259" key="2">
    <source>
        <dbReference type="Pfam" id="PF01370"/>
    </source>
</evidence>
<dbReference type="STRING" id="1798471.A3A21_01390"/>
<dbReference type="InterPro" id="IPR036291">
    <property type="entry name" value="NAD(P)-bd_dom_sf"/>
</dbReference>
<proteinExistence type="inferred from homology"/>
<evidence type="ECO:0000313" key="4">
    <source>
        <dbReference type="Proteomes" id="UP000176996"/>
    </source>
</evidence>
<dbReference type="Pfam" id="PF01370">
    <property type="entry name" value="Epimerase"/>
    <property type="match status" value="1"/>
</dbReference>
<dbReference type="Gene3D" id="3.40.50.720">
    <property type="entry name" value="NAD(P)-binding Rossmann-like Domain"/>
    <property type="match status" value="1"/>
</dbReference>
<comment type="similarity">
    <text evidence="1">Belongs to the NAD(P)-dependent epimerase/dehydratase family.</text>
</comment>